<sequence>MKKIYLAAGCFWGAQAYFKKIDGVVNTKVGYANGKTEDTDYTRVSNTDHAETLMVEYDEKRINLRKILLHYFRIIDPTSVNRQGEDVGRQYRTGIYYTDENDKDMIDNVYRYYEDKFGGIVVEVKPLQNFILAEDYHQDYLDKNPNGYCHVDLSLLNLDEESYSIMKENNTERPFSSELNKENRDGIYVDKQTKEPLFSSKDKFDAGCGWPSFRKPIGDSVDYLEDHSYGMDRVEVRSKSGDNHLGHVFNEEQGLRYCINGKSLEFIPYEDMKKRGYEEYMKFVK</sequence>
<dbReference type="GO" id="GO:0033744">
    <property type="term" value="F:L-methionine:thioredoxin-disulfide S-oxidoreductase activity"/>
    <property type="evidence" value="ECO:0007669"/>
    <property type="project" value="RHEA"/>
</dbReference>
<name>A0A0E3UTK2_9FUSO</name>
<reference evidence="8 9" key="1">
    <citation type="journal article" date="2012" name="BMC Genomics">
        <title>Genomic sequence analysis and characterization of Sneathia amnii sp. nov.</title>
        <authorList>
            <consortium name="Vaginal Microbiome Consortium (additional members)"/>
            <person name="Harwich M.D.Jr."/>
            <person name="Serrano M.G."/>
            <person name="Fettweis J.M."/>
            <person name="Alves J.M."/>
            <person name="Reimers M.A."/>
            <person name="Buck G.A."/>
            <person name="Jefferson K.K."/>
        </authorList>
    </citation>
    <scope>NUCLEOTIDE SEQUENCE [LARGE SCALE GENOMIC DNA]</scope>
    <source>
        <strain evidence="8 9">SN35</strain>
    </source>
</reference>
<dbReference type="NCBIfam" id="TIGR00357">
    <property type="entry name" value="peptide-methionine (R)-S-oxide reductase MsrB"/>
    <property type="match status" value="1"/>
</dbReference>
<evidence type="ECO:0000256" key="6">
    <source>
        <dbReference type="HAMAP-Rule" id="MF_01401"/>
    </source>
</evidence>
<dbReference type="PATRIC" id="fig|1069640.6.peg.227"/>
<dbReference type="HAMAP" id="MF_01401">
    <property type="entry name" value="MsrA"/>
    <property type="match status" value="1"/>
</dbReference>
<dbReference type="RefSeq" id="WP_046328300.1">
    <property type="nucleotide sequence ID" value="NZ_CP011280.1"/>
</dbReference>
<dbReference type="Proteomes" id="UP000033103">
    <property type="component" value="Chromosome"/>
</dbReference>
<dbReference type="PROSITE" id="PS51790">
    <property type="entry name" value="MSRB"/>
    <property type="match status" value="1"/>
</dbReference>
<dbReference type="EC" id="1.8.4.11" evidence="6"/>
<dbReference type="Gene3D" id="2.170.150.20">
    <property type="entry name" value="Peptide methionine sulfoxide reductase"/>
    <property type="match status" value="1"/>
</dbReference>
<dbReference type="Pfam" id="PF01641">
    <property type="entry name" value="SelR"/>
    <property type="match status" value="1"/>
</dbReference>
<evidence type="ECO:0000313" key="9">
    <source>
        <dbReference type="Proteomes" id="UP000033103"/>
    </source>
</evidence>
<dbReference type="InterPro" id="IPR002569">
    <property type="entry name" value="Met_Sox_Rdtase_MsrA_dom"/>
</dbReference>
<dbReference type="InterPro" id="IPR036509">
    <property type="entry name" value="Met_Sox_Rdtase_MsrA_sf"/>
</dbReference>
<dbReference type="SUPFAM" id="SSF55068">
    <property type="entry name" value="Peptide methionine sulfoxide reductase"/>
    <property type="match status" value="1"/>
</dbReference>
<dbReference type="Gene3D" id="3.30.1060.10">
    <property type="entry name" value="Peptide methionine sulphoxide reductase MsrA"/>
    <property type="match status" value="1"/>
</dbReference>
<dbReference type="KEGG" id="sns:VC03_01205"/>
<dbReference type="Pfam" id="PF01625">
    <property type="entry name" value="PMSR"/>
    <property type="match status" value="1"/>
</dbReference>
<keyword evidence="1 6" id="KW-0560">Oxidoreductase</keyword>
<feature type="active site" evidence="6">
    <location>
        <position position="10"/>
    </location>
</feature>
<evidence type="ECO:0000256" key="5">
    <source>
        <dbReference type="ARBA" id="ARBA00048782"/>
    </source>
</evidence>
<dbReference type="PANTHER" id="PTHR42799">
    <property type="entry name" value="MITOCHONDRIAL PEPTIDE METHIONINE SULFOXIDE REDUCTASE"/>
    <property type="match status" value="1"/>
</dbReference>
<dbReference type="GO" id="GO:0005737">
    <property type="term" value="C:cytoplasm"/>
    <property type="evidence" value="ECO:0007669"/>
    <property type="project" value="TreeGrafter"/>
</dbReference>
<dbReference type="OrthoDB" id="4174719at2"/>
<dbReference type="PANTHER" id="PTHR42799:SF2">
    <property type="entry name" value="MITOCHONDRIAL PEPTIDE METHIONINE SULFOXIDE REDUCTASE"/>
    <property type="match status" value="1"/>
</dbReference>
<dbReference type="NCBIfam" id="TIGR00401">
    <property type="entry name" value="msrA"/>
    <property type="match status" value="1"/>
</dbReference>
<evidence type="ECO:0000256" key="3">
    <source>
        <dbReference type="ARBA" id="ARBA00047806"/>
    </source>
</evidence>
<comment type="function">
    <text evidence="6">Has an important function as a repair enzyme for proteins that have been inactivated by oxidation. Catalyzes the reversible oxidation-reduction of methionine sulfoxide in proteins to methionine.</text>
</comment>
<evidence type="ECO:0000256" key="2">
    <source>
        <dbReference type="ARBA" id="ARBA00023268"/>
    </source>
</evidence>
<feature type="domain" description="MsrB" evidence="7">
    <location>
        <begin position="151"/>
        <end position="269"/>
    </location>
</feature>
<comment type="catalytic activity">
    <reaction evidence="5 6">
        <text>[thioredoxin]-disulfide + L-methionine + H2O = L-methionine (S)-S-oxide + [thioredoxin]-dithiol</text>
        <dbReference type="Rhea" id="RHEA:19993"/>
        <dbReference type="Rhea" id="RHEA-COMP:10698"/>
        <dbReference type="Rhea" id="RHEA-COMP:10700"/>
        <dbReference type="ChEBI" id="CHEBI:15377"/>
        <dbReference type="ChEBI" id="CHEBI:29950"/>
        <dbReference type="ChEBI" id="CHEBI:50058"/>
        <dbReference type="ChEBI" id="CHEBI:57844"/>
        <dbReference type="ChEBI" id="CHEBI:58772"/>
        <dbReference type="EC" id="1.8.4.11"/>
    </reaction>
</comment>
<evidence type="ECO:0000313" key="8">
    <source>
        <dbReference type="EMBL" id="AKC95194.1"/>
    </source>
</evidence>
<keyword evidence="2" id="KW-0511">Multifunctional enzyme</keyword>
<accession>A0A0E3UTK2</accession>
<dbReference type="InterPro" id="IPR002579">
    <property type="entry name" value="Met_Sox_Rdtase_MsrB_dom"/>
</dbReference>
<organism evidence="8 9">
    <name type="scientific">Sneathia vaginalis</name>
    <dbReference type="NCBI Taxonomy" id="187101"/>
    <lineage>
        <taxon>Bacteria</taxon>
        <taxon>Fusobacteriati</taxon>
        <taxon>Fusobacteriota</taxon>
        <taxon>Fusobacteriia</taxon>
        <taxon>Fusobacteriales</taxon>
        <taxon>Leptotrichiaceae</taxon>
        <taxon>Sneathia</taxon>
    </lineage>
</organism>
<dbReference type="GO" id="GO:0008113">
    <property type="term" value="F:peptide-methionine (S)-S-oxide reductase activity"/>
    <property type="evidence" value="ECO:0007669"/>
    <property type="project" value="UniProtKB-UniRule"/>
</dbReference>
<dbReference type="GO" id="GO:0034599">
    <property type="term" value="P:cellular response to oxidative stress"/>
    <property type="evidence" value="ECO:0007669"/>
    <property type="project" value="TreeGrafter"/>
</dbReference>
<dbReference type="InterPro" id="IPR011057">
    <property type="entry name" value="Mss4-like_sf"/>
</dbReference>
<protein>
    <recommendedName>
        <fullName evidence="6">Peptide methionine sulfoxide reductase MsrA</fullName>
        <shortName evidence="6">Protein-methionine-S-oxide reductase</shortName>
        <ecNumber evidence="6">1.8.4.11</ecNumber>
    </recommendedName>
    <alternativeName>
        <fullName evidence="6">Peptide-methionine (S)-S-oxide reductase</fullName>
        <shortName evidence="6">Peptide Met(O) reductase</shortName>
    </alternativeName>
</protein>
<dbReference type="EMBL" id="CP011280">
    <property type="protein sequence ID" value="AKC95194.1"/>
    <property type="molecule type" value="Genomic_DNA"/>
</dbReference>
<dbReference type="InterPro" id="IPR050162">
    <property type="entry name" value="MsrA_MetSO_reductase"/>
</dbReference>
<comment type="catalytic activity">
    <reaction evidence="3 6">
        <text>L-methionyl-[protein] + [thioredoxin]-disulfide + H2O = L-methionyl-(S)-S-oxide-[protein] + [thioredoxin]-dithiol</text>
        <dbReference type="Rhea" id="RHEA:14217"/>
        <dbReference type="Rhea" id="RHEA-COMP:10698"/>
        <dbReference type="Rhea" id="RHEA-COMP:10700"/>
        <dbReference type="Rhea" id="RHEA-COMP:12313"/>
        <dbReference type="Rhea" id="RHEA-COMP:12315"/>
        <dbReference type="ChEBI" id="CHEBI:15377"/>
        <dbReference type="ChEBI" id="CHEBI:16044"/>
        <dbReference type="ChEBI" id="CHEBI:29950"/>
        <dbReference type="ChEBI" id="CHEBI:44120"/>
        <dbReference type="ChEBI" id="CHEBI:50058"/>
        <dbReference type="EC" id="1.8.4.11"/>
    </reaction>
</comment>
<comment type="similarity">
    <text evidence="6">Belongs to the MsrA Met sulfoxide reductase family.</text>
</comment>
<proteinExistence type="inferred from homology"/>
<evidence type="ECO:0000259" key="7">
    <source>
        <dbReference type="PROSITE" id="PS51790"/>
    </source>
</evidence>
<evidence type="ECO:0000256" key="1">
    <source>
        <dbReference type="ARBA" id="ARBA00023002"/>
    </source>
</evidence>
<dbReference type="STRING" id="187101.VC03_01205"/>
<dbReference type="AlphaFoldDB" id="A0A0E3UTK2"/>
<gene>
    <name evidence="6" type="primary">msrA</name>
    <name evidence="8" type="ORF">VC03_01205</name>
</gene>
<keyword evidence="9" id="KW-1185">Reference proteome</keyword>
<dbReference type="SUPFAM" id="SSF51316">
    <property type="entry name" value="Mss4-like"/>
    <property type="match status" value="1"/>
</dbReference>
<dbReference type="HOGENOM" id="CLU_031040_1_0_0"/>
<comment type="catalytic activity">
    <reaction evidence="4">
        <text>L-methionyl-[protein] + [thioredoxin]-disulfide + H2O = L-methionyl-(R)-S-oxide-[protein] + [thioredoxin]-dithiol</text>
        <dbReference type="Rhea" id="RHEA:24164"/>
        <dbReference type="Rhea" id="RHEA-COMP:10698"/>
        <dbReference type="Rhea" id="RHEA-COMP:10700"/>
        <dbReference type="Rhea" id="RHEA-COMP:12313"/>
        <dbReference type="Rhea" id="RHEA-COMP:12314"/>
        <dbReference type="ChEBI" id="CHEBI:15377"/>
        <dbReference type="ChEBI" id="CHEBI:16044"/>
        <dbReference type="ChEBI" id="CHEBI:29950"/>
        <dbReference type="ChEBI" id="CHEBI:45764"/>
        <dbReference type="ChEBI" id="CHEBI:50058"/>
        <dbReference type="EC" id="1.8.4.12"/>
    </reaction>
</comment>
<dbReference type="GO" id="GO:0033743">
    <property type="term" value="F:peptide-methionine (R)-S-oxide reductase activity"/>
    <property type="evidence" value="ECO:0007669"/>
    <property type="project" value="UniProtKB-EC"/>
</dbReference>
<evidence type="ECO:0000256" key="4">
    <source>
        <dbReference type="ARBA" id="ARBA00048488"/>
    </source>
</evidence>